<evidence type="ECO:0000259" key="1">
    <source>
        <dbReference type="SMART" id="SM00983"/>
    </source>
</evidence>
<evidence type="ECO:0000313" key="2">
    <source>
        <dbReference type="EMBL" id="KFM64428.1"/>
    </source>
</evidence>
<dbReference type="GO" id="GO:0030975">
    <property type="term" value="F:thiamine binding"/>
    <property type="evidence" value="ECO:0007669"/>
    <property type="project" value="InterPro"/>
</dbReference>
<accession>A0A087TH39</accession>
<organism evidence="2 3">
    <name type="scientific">Stegodyphus mimosarum</name>
    <name type="common">African social velvet spider</name>
    <dbReference type="NCBI Taxonomy" id="407821"/>
    <lineage>
        <taxon>Eukaryota</taxon>
        <taxon>Metazoa</taxon>
        <taxon>Ecdysozoa</taxon>
        <taxon>Arthropoda</taxon>
        <taxon>Chelicerata</taxon>
        <taxon>Arachnida</taxon>
        <taxon>Araneae</taxon>
        <taxon>Araneomorphae</taxon>
        <taxon>Entelegynae</taxon>
        <taxon>Eresoidea</taxon>
        <taxon>Eresidae</taxon>
        <taxon>Stegodyphus</taxon>
    </lineage>
</organism>
<dbReference type="GO" id="GO:0016301">
    <property type="term" value="F:kinase activity"/>
    <property type="evidence" value="ECO:0007669"/>
    <property type="project" value="UniProtKB-KW"/>
</dbReference>
<dbReference type="GO" id="GO:0004788">
    <property type="term" value="F:thiamine diphosphokinase activity"/>
    <property type="evidence" value="ECO:0007669"/>
    <property type="project" value="TreeGrafter"/>
</dbReference>
<dbReference type="SUPFAM" id="SSF63862">
    <property type="entry name" value="Thiamin pyrophosphokinase, substrate-binding domain"/>
    <property type="match status" value="1"/>
</dbReference>
<dbReference type="Pfam" id="PF04265">
    <property type="entry name" value="TPK_B1_binding"/>
    <property type="match status" value="1"/>
</dbReference>
<sequence>MCIVLGTNVVSCDTVKVWYQKFKNKDYDIQKAEHSGWPTDVDKAHLQEFVEEDQNLISSSVIIMELQKGSHKVHISDDVKDSHLGLIPLGKECTNVSTTGLKWNLNGDRMKFGGLISTCNLFDGSRTVTVTTDTELIWTMEIKLNLS</sequence>
<protein>
    <submittedName>
        <fullName evidence="2">Thiamin pyrophosphokinase 1</fullName>
    </submittedName>
</protein>
<reference evidence="2 3" key="1">
    <citation type="submission" date="2013-11" db="EMBL/GenBank/DDBJ databases">
        <title>Genome sequencing of Stegodyphus mimosarum.</title>
        <authorList>
            <person name="Bechsgaard J."/>
        </authorList>
    </citation>
    <scope>NUCLEOTIDE SEQUENCE [LARGE SCALE GENOMIC DNA]</scope>
</reference>
<dbReference type="GO" id="GO:0009229">
    <property type="term" value="P:thiamine diphosphate biosynthetic process"/>
    <property type="evidence" value="ECO:0007669"/>
    <property type="project" value="InterPro"/>
</dbReference>
<keyword evidence="2" id="KW-0808">Transferase</keyword>
<evidence type="ECO:0000313" key="3">
    <source>
        <dbReference type="Proteomes" id="UP000054359"/>
    </source>
</evidence>
<feature type="non-terminal residue" evidence="2">
    <location>
        <position position="147"/>
    </location>
</feature>
<dbReference type="InterPro" id="IPR036371">
    <property type="entry name" value="TPK_B1-bd_sf"/>
</dbReference>
<dbReference type="EMBL" id="KK115210">
    <property type="protein sequence ID" value="KFM64428.1"/>
    <property type="molecule type" value="Genomic_DNA"/>
</dbReference>
<dbReference type="InterPro" id="IPR007373">
    <property type="entry name" value="Thiamin_PyroPKinase_B1-bd"/>
</dbReference>
<proteinExistence type="predicted"/>
<dbReference type="PANTHER" id="PTHR13622">
    <property type="entry name" value="THIAMIN PYROPHOSPHOKINASE"/>
    <property type="match status" value="1"/>
</dbReference>
<dbReference type="PANTHER" id="PTHR13622:SF8">
    <property type="entry name" value="THIAMIN PYROPHOSPHOKINASE 1"/>
    <property type="match status" value="1"/>
</dbReference>
<dbReference type="AlphaFoldDB" id="A0A087TH39"/>
<dbReference type="SMART" id="SM00983">
    <property type="entry name" value="TPK_B1_binding"/>
    <property type="match status" value="1"/>
</dbReference>
<dbReference type="Gene3D" id="2.60.120.320">
    <property type="entry name" value="Thiamin pyrophosphokinase, thiamin-binding domain"/>
    <property type="match status" value="1"/>
</dbReference>
<name>A0A087TH39_STEMI</name>
<keyword evidence="3" id="KW-1185">Reference proteome</keyword>
<gene>
    <name evidence="2" type="ORF">X975_14043</name>
</gene>
<dbReference type="STRING" id="407821.A0A087TH39"/>
<keyword evidence="2" id="KW-0418">Kinase</keyword>
<feature type="domain" description="Thiamin pyrophosphokinase thiamin-binding" evidence="1">
    <location>
        <begin position="69"/>
        <end position="136"/>
    </location>
</feature>
<dbReference type="FunFam" id="2.60.120.320:FF:000001">
    <property type="entry name" value="Thiamine pyrophosphokinase"/>
    <property type="match status" value="1"/>
</dbReference>
<dbReference type="Proteomes" id="UP000054359">
    <property type="component" value="Unassembled WGS sequence"/>
</dbReference>
<dbReference type="OrthoDB" id="25149at2759"/>